<dbReference type="GO" id="GO:0033314">
    <property type="term" value="P:mitotic DNA replication checkpoint signaling"/>
    <property type="evidence" value="ECO:0007669"/>
    <property type="project" value="TreeGrafter"/>
</dbReference>
<accession>A0A9X6NJ15</accession>
<proteinExistence type="inferred from homology"/>
<gene>
    <name evidence="5" type="ORF">BV898_18255</name>
</gene>
<dbReference type="OrthoDB" id="10063861at2759"/>
<dbReference type="Pfam" id="PF04005">
    <property type="entry name" value="Hus1"/>
    <property type="match status" value="1"/>
</dbReference>
<dbReference type="PANTHER" id="PTHR12900">
    <property type="entry name" value="MITOTIC AND DNA DAMAGE CHECKPOINT PROTEIN HUS1"/>
    <property type="match status" value="1"/>
</dbReference>
<dbReference type="GO" id="GO:0044778">
    <property type="term" value="P:meiotic DNA integrity checkpoint signaling"/>
    <property type="evidence" value="ECO:0007669"/>
    <property type="project" value="TreeGrafter"/>
</dbReference>
<evidence type="ECO:0000313" key="6">
    <source>
        <dbReference type="Proteomes" id="UP000192578"/>
    </source>
</evidence>
<name>A0A9X6NJ15_HYPEX</name>
<dbReference type="GO" id="GO:0000724">
    <property type="term" value="P:double-strand break repair via homologous recombination"/>
    <property type="evidence" value="ECO:0007669"/>
    <property type="project" value="TreeGrafter"/>
</dbReference>
<keyword evidence="3" id="KW-0539">Nucleus</keyword>
<dbReference type="PANTHER" id="PTHR12900:SF0">
    <property type="entry name" value="CHECKPOINT PROTEIN"/>
    <property type="match status" value="1"/>
</dbReference>
<dbReference type="EMBL" id="MTYJ01000349">
    <property type="protein sequence ID" value="OWA53833.1"/>
    <property type="molecule type" value="Genomic_DNA"/>
</dbReference>
<dbReference type="GO" id="GO:0005730">
    <property type="term" value="C:nucleolus"/>
    <property type="evidence" value="ECO:0007669"/>
    <property type="project" value="InterPro"/>
</dbReference>
<comment type="caution">
    <text evidence="5">The sequence shown here is derived from an EMBL/GenBank/DDBJ whole genome shotgun (WGS) entry which is preliminary data.</text>
</comment>
<dbReference type="GO" id="GO:0030896">
    <property type="term" value="C:checkpoint clamp complex"/>
    <property type="evidence" value="ECO:0007669"/>
    <property type="project" value="InterPro"/>
</dbReference>
<evidence type="ECO:0000256" key="4">
    <source>
        <dbReference type="PIRNR" id="PIRNR011312"/>
    </source>
</evidence>
<dbReference type="PIRSF" id="PIRSF011312">
    <property type="entry name" value="Cell_cycle_HUS1"/>
    <property type="match status" value="1"/>
</dbReference>
<dbReference type="GO" id="GO:0035861">
    <property type="term" value="C:site of double-strand break"/>
    <property type="evidence" value="ECO:0007669"/>
    <property type="project" value="TreeGrafter"/>
</dbReference>
<dbReference type="GO" id="GO:0031573">
    <property type="term" value="P:mitotic intra-S DNA damage checkpoint signaling"/>
    <property type="evidence" value="ECO:0007669"/>
    <property type="project" value="TreeGrafter"/>
</dbReference>
<dbReference type="Gene3D" id="3.70.10.10">
    <property type="match status" value="1"/>
</dbReference>
<dbReference type="InterPro" id="IPR016580">
    <property type="entry name" value="HUS1"/>
</dbReference>
<protein>
    <recommendedName>
        <fullName evidence="4">Checkpoint protein</fullName>
    </recommendedName>
</protein>
<dbReference type="GO" id="GO:0006289">
    <property type="term" value="P:nucleotide-excision repair"/>
    <property type="evidence" value="ECO:0007669"/>
    <property type="project" value="TreeGrafter"/>
</dbReference>
<evidence type="ECO:0000256" key="3">
    <source>
        <dbReference type="ARBA" id="ARBA00023242"/>
    </source>
</evidence>
<dbReference type="InterPro" id="IPR007150">
    <property type="entry name" value="HUS1/Mec3"/>
</dbReference>
<comment type="subcellular location">
    <subcellularLocation>
        <location evidence="1">Nucleus</location>
    </subcellularLocation>
</comment>
<keyword evidence="6" id="KW-1185">Reference proteome</keyword>
<dbReference type="GO" id="GO:0000723">
    <property type="term" value="P:telomere maintenance"/>
    <property type="evidence" value="ECO:0007669"/>
    <property type="project" value="TreeGrafter"/>
</dbReference>
<comment type="similarity">
    <text evidence="2 4">Belongs to the HUS1 family.</text>
</comment>
<organism evidence="5 6">
    <name type="scientific">Hypsibius exemplaris</name>
    <name type="common">Freshwater tardigrade</name>
    <dbReference type="NCBI Taxonomy" id="2072580"/>
    <lineage>
        <taxon>Eukaryota</taxon>
        <taxon>Metazoa</taxon>
        <taxon>Ecdysozoa</taxon>
        <taxon>Tardigrada</taxon>
        <taxon>Eutardigrada</taxon>
        <taxon>Parachela</taxon>
        <taxon>Hypsibioidea</taxon>
        <taxon>Hypsibiidae</taxon>
        <taxon>Hypsibius</taxon>
    </lineage>
</organism>
<dbReference type="AlphaFoldDB" id="A0A9X6NJ15"/>
<evidence type="ECO:0000256" key="1">
    <source>
        <dbReference type="ARBA" id="ARBA00004123"/>
    </source>
</evidence>
<evidence type="ECO:0000256" key="2">
    <source>
        <dbReference type="ARBA" id="ARBA00005563"/>
    </source>
</evidence>
<evidence type="ECO:0000313" key="5">
    <source>
        <dbReference type="EMBL" id="OWA53833.1"/>
    </source>
</evidence>
<reference evidence="6" key="1">
    <citation type="submission" date="2017-01" db="EMBL/GenBank/DDBJ databases">
        <title>Comparative genomics of anhydrobiosis in the tardigrade Hypsibius dujardini.</title>
        <authorList>
            <person name="Yoshida Y."/>
            <person name="Koutsovoulos G."/>
            <person name="Laetsch D."/>
            <person name="Stevens L."/>
            <person name="Kumar S."/>
            <person name="Horikawa D."/>
            <person name="Ishino K."/>
            <person name="Komine S."/>
            <person name="Tomita M."/>
            <person name="Blaxter M."/>
            <person name="Arakawa K."/>
        </authorList>
    </citation>
    <scope>NUCLEOTIDE SEQUENCE [LARGE SCALE GENOMIC DNA]</scope>
    <source>
        <strain evidence="6">Z151</strain>
    </source>
</reference>
<sequence>MCDIHSIQHLYKLLQTASKLTDQTCIIRMTPNRFYISTKPALMGGGWFLAVDIQPDAIFEEYQMSGYSEDANEIYLDVKAEILMQSLKVPSDCAKFVKIKLTNKNGHCMSVEAEMPSAAPSCRKTVFHVPITIVHRLQWPEYTPVDDVGFNASCYLSNSKGSILKVFKGVIDRMKSLGNTIEIAMNRDGDMKLHLGEPVSGFSVDSHFQNLEIPNDDDTKDSLEDRDEEEEEIHIRQGYFKVSVDIRSLAAFLGANQYQTTRMRLDLRHRRHIQMILQSEAVRVRYFLPSTDSQN</sequence>
<dbReference type="Proteomes" id="UP000192578">
    <property type="component" value="Unassembled WGS sequence"/>
</dbReference>